<accession>A0AA38C3H0</accession>
<evidence type="ECO:0000313" key="2">
    <source>
        <dbReference type="Proteomes" id="UP000824469"/>
    </source>
</evidence>
<dbReference type="Pfam" id="PF01107">
    <property type="entry name" value="MP"/>
    <property type="match status" value="1"/>
</dbReference>
<organism evidence="1 2">
    <name type="scientific">Taxus chinensis</name>
    <name type="common">Chinese yew</name>
    <name type="synonym">Taxus wallichiana var. chinensis</name>
    <dbReference type="NCBI Taxonomy" id="29808"/>
    <lineage>
        <taxon>Eukaryota</taxon>
        <taxon>Viridiplantae</taxon>
        <taxon>Streptophyta</taxon>
        <taxon>Embryophyta</taxon>
        <taxon>Tracheophyta</taxon>
        <taxon>Spermatophyta</taxon>
        <taxon>Pinopsida</taxon>
        <taxon>Pinidae</taxon>
        <taxon>Conifers II</taxon>
        <taxon>Cupressales</taxon>
        <taxon>Taxaceae</taxon>
        <taxon>Taxus</taxon>
    </lineage>
</organism>
<sequence length="59" mass="6647">KSDIKSLKRQSTYKFAHVGCVQIGITPLFRRGLNASILCCLMDLRFDNFKDSLLAAIQT</sequence>
<dbReference type="PANTHER" id="PTHR47599:SF4">
    <property type="entry name" value="POLYPROTEIN"/>
    <property type="match status" value="1"/>
</dbReference>
<comment type="caution">
    <text evidence="1">The sequence shown here is derived from an EMBL/GenBank/DDBJ whole genome shotgun (WGS) entry which is preliminary data.</text>
</comment>
<dbReference type="InterPro" id="IPR028919">
    <property type="entry name" value="Viral_movement"/>
</dbReference>
<dbReference type="PANTHER" id="PTHR47599">
    <property type="entry name" value="CELL-TO-CELL MOVEMENT PROTEIN"/>
    <property type="match status" value="1"/>
</dbReference>
<dbReference type="Proteomes" id="UP000824469">
    <property type="component" value="Unassembled WGS sequence"/>
</dbReference>
<dbReference type="EMBL" id="JAHRHJ020003813">
    <property type="protein sequence ID" value="KAH9289192.1"/>
    <property type="molecule type" value="Genomic_DNA"/>
</dbReference>
<dbReference type="InterPro" id="IPR051596">
    <property type="entry name" value="Caulimoviridae_Movement"/>
</dbReference>
<reference evidence="1 2" key="1">
    <citation type="journal article" date="2021" name="Nat. Plants">
        <title>The Taxus genome provides insights into paclitaxel biosynthesis.</title>
        <authorList>
            <person name="Xiong X."/>
            <person name="Gou J."/>
            <person name="Liao Q."/>
            <person name="Li Y."/>
            <person name="Zhou Q."/>
            <person name="Bi G."/>
            <person name="Li C."/>
            <person name="Du R."/>
            <person name="Wang X."/>
            <person name="Sun T."/>
            <person name="Guo L."/>
            <person name="Liang H."/>
            <person name="Lu P."/>
            <person name="Wu Y."/>
            <person name="Zhang Z."/>
            <person name="Ro D.K."/>
            <person name="Shang Y."/>
            <person name="Huang S."/>
            <person name="Yan J."/>
        </authorList>
    </citation>
    <scope>NUCLEOTIDE SEQUENCE [LARGE SCALE GENOMIC DNA]</scope>
    <source>
        <strain evidence="1">Ta-2019</strain>
    </source>
</reference>
<feature type="non-terminal residue" evidence="1">
    <location>
        <position position="59"/>
    </location>
</feature>
<dbReference type="AlphaFoldDB" id="A0AA38C3H0"/>
<feature type="non-terminal residue" evidence="1">
    <location>
        <position position="1"/>
    </location>
</feature>
<gene>
    <name evidence="1" type="ORF">KI387_033309</name>
</gene>
<evidence type="ECO:0000313" key="1">
    <source>
        <dbReference type="EMBL" id="KAH9289192.1"/>
    </source>
</evidence>
<name>A0AA38C3H0_TAXCH</name>
<protein>
    <submittedName>
        <fullName evidence="1">Uncharacterized protein</fullName>
    </submittedName>
</protein>
<proteinExistence type="predicted"/>
<keyword evidence="2" id="KW-1185">Reference proteome</keyword>